<accession>A0A7S2VNU7</accession>
<protein>
    <submittedName>
        <fullName evidence="1">Uncharacterized protein</fullName>
    </submittedName>
</protein>
<organism evidence="1">
    <name type="scientific">Zooxanthella nutricula</name>
    <dbReference type="NCBI Taxonomy" id="1333877"/>
    <lineage>
        <taxon>Eukaryota</taxon>
        <taxon>Sar</taxon>
        <taxon>Alveolata</taxon>
        <taxon>Dinophyceae</taxon>
        <taxon>Peridiniales</taxon>
        <taxon>Peridiniales incertae sedis</taxon>
        <taxon>Zooxanthella</taxon>
    </lineage>
</organism>
<reference evidence="1" key="1">
    <citation type="submission" date="2021-01" db="EMBL/GenBank/DDBJ databases">
        <authorList>
            <person name="Corre E."/>
            <person name="Pelletier E."/>
            <person name="Niang G."/>
            <person name="Scheremetjew M."/>
            <person name="Finn R."/>
            <person name="Kale V."/>
            <person name="Holt S."/>
            <person name="Cochrane G."/>
            <person name="Meng A."/>
            <person name="Brown T."/>
            <person name="Cohen L."/>
        </authorList>
    </citation>
    <scope>NUCLEOTIDE SEQUENCE</scope>
    <source>
        <strain evidence="1">RCC3387</strain>
    </source>
</reference>
<evidence type="ECO:0000313" key="1">
    <source>
        <dbReference type="EMBL" id="CAD9641558.1"/>
    </source>
</evidence>
<gene>
    <name evidence="1" type="ORF">BRAN1462_LOCUS59380</name>
</gene>
<sequence>MDFVDPQKTVSIVSPSTTPVRTAMDKYCKAVGINASQVEFLRPDPKKLFRWIPRLRSHWVKQESPRRVSPGTIARTSDLPKARVKVQARVGDKLTQPLNEKMEAEEIEGDQETHTDKLAGLFLDIEDELYNVDN</sequence>
<dbReference type="AlphaFoldDB" id="A0A7S2VNU7"/>
<proteinExistence type="predicted"/>
<name>A0A7S2VNU7_9DINO</name>
<dbReference type="EMBL" id="HBGW01093519">
    <property type="protein sequence ID" value="CAD9641558.1"/>
    <property type="molecule type" value="Transcribed_RNA"/>
</dbReference>